<reference evidence="5 7" key="1">
    <citation type="journal article" date="2003" name="J. Gen. Virol.">
        <title>The human cytomegalovirus genome revisited: comparison with the chimpanzee cytomegalovirus genome.</title>
        <authorList>
            <person name="Davison A.J."/>
            <person name="Dolan A."/>
            <person name="Akter P."/>
            <person name="Addison C."/>
            <person name="Dargan D.J."/>
            <person name="Alcendor D.J."/>
            <person name="McGeoch D.J."/>
            <person name="Hayward G.S."/>
        </authorList>
    </citation>
    <scope>NUCLEOTIDE SEQUENCE [LARGE SCALE GENOMIC DNA]</scope>
    <source>
        <strain evidence="5">Heberling</strain>
    </source>
</reference>
<dbReference type="EMBL" id="MZ151943">
    <property type="protein sequence ID" value="QXV67825.1"/>
    <property type="molecule type" value="Genomic_DNA"/>
</dbReference>
<accession>Q8QS23</accession>
<evidence type="ECO:0000256" key="2">
    <source>
        <dbReference type="ARBA" id="ARBA00004328"/>
    </source>
</evidence>
<dbReference type="RefSeq" id="NP_612709.1">
    <property type="nucleotide sequence ID" value="NC_003521.1"/>
</dbReference>
<dbReference type="KEGG" id="vg:935589"/>
<evidence type="ECO:0000256" key="3">
    <source>
        <dbReference type="ARBA" id="ARBA00022921"/>
    </source>
</evidence>
<evidence type="ECO:0000313" key="6">
    <source>
        <dbReference type="EMBL" id="QXV67825.1"/>
    </source>
</evidence>
<evidence type="ECO:0000256" key="1">
    <source>
        <dbReference type="ARBA" id="ARBA00004307"/>
    </source>
</evidence>
<dbReference type="GO" id="GO:0044196">
    <property type="term" value="C:host cell nucleolus"/>
    <property type="evidence" value="ECO:0007669"/>
    <property type="project" value="UniProtKB-SubCell"/>
</dbReference>
<dbReference type="InterPro" id="IPR002580">
    <property type="entry name" value="Herpes_UL24"/>
</dbReference>
<evidence type="ECO:0000313" key="5">
    <source>
        <dbReference type="EMBL" id="AAM00715.1"/>
    </source>
</evidence>
<sequence length="320" mass="34905">MSFSSDPGAGTSGDGGDALQRLPHFCKRAGKRKHLDIYRRLLRAFPSFAALNRLLGDLFPPPLKKYRRRLYLEVRLSRRVPDCVVVFLSPRGDEVEPPAKPKPPHAVCYVIEFKTTQSDADVQSVRRHATHSLQYAEGLRQLKGALVDFEFLRVPSGGASEIWSVVPSIVFFQRHAASPSFGRTFRAARFDLCTDAALDYLARRQDESVAHILAATHRRLRAPPGKRSAVPRPRTATPAGGRRGGDQGRLAGRLHHGSGAQAVSARGAARPQRQGTHLLRGSGGARVRSGGAAQSAVRGRRGTAAVPGESRRHSARTRSL</sequence>
<protein>
    <submittedName>
        <fullName evidence="5">Nuclear protein UL24</fullName>
    </submittedName>
</protein>
<dbReference type="GeneID" id="935589"/>
<dbReference type="Proteomes" id="UP000099188">
    <property type="component" value="Segment"/>
</dbReference>
<proteinExistence type="predicted"/>
<dbReference type="EMBL" id="AF480884">
    <property type="protein sequence ID" value="AAM00715.1"/>
    <property type="molecule type" value="Genomic_DNA"/>
</dbReference>
<organism evidence="5 7">
    <name type="scientific">Panine betaherpesvirus 2</name>
    <name type="common">Chimpanzee cytomegalovirus</name>
    <dbReference type="NCBI Taxonomy" id="188763"/>
    <lineage>
        <taxon>Viruses</taxon>
        <taxon>Duplodnaviria</taxon>
        <taxon>Heunggongvirae</taxon>
        <taxon>Peploviricota</taxon>
        <taxon>Herviviricetes</taxon>
        <taxon>Herpesvirales</taxon>
        <taxon>Orthoherpesviridae</taxon>
        <taxon>Betaherpesvirinae</taxon>
        <taxon>Cytomegalovirus</taxon>
        <taxon>Cytomegalovirus paninebeta2</taxon>
    </lineage>
</organism>
<dbReference type="Pfam" id="PF01646">
    <property type="entry name" value="Herpes_UL24"/>
    <property type="match status" value="1"/>
</dbReference>
<feature type="compositionally biased region" description="Low complexity" evidence="4">
    <location>
        <begin position="231"/>
        <end position="240"/>
    </location>
</feature>
<feature type="region of interest" description="Disordered" evidence="4">
    <location>
        <begin position="217"/>
        <end position="320"/>
    </location>
</feature>
<evidence type="ECO:0000313" key="7">
    <source>
        <dbReference type="Proteomes" id="UP000099188"/>
    </source>
</evidence>
<reference evidence="6" key="2">
    <citation type="submission" date="2021-05" db="EMBL/GenBank/DDBJ databases">
        <title>Cloning and multi-omic analysis of chimpanzee cytomegalovirus: a resource for comparative functional genomics.</title>
        <authorList>
            <person name="Phan Q.V."/>
        </authorList>
    </citation>
    <scope>NUCLEOTIDE SEQUENCE</scope>
    <source>
        <strain evidence="6">Heberling</strain>
    </source>
</reference>
<comment type="subcellular location">
    <subcellularLocation>
        <location evidence="1">Host nucleus</location>
        <location evidence="1">Host nucleolus</location>
    </subcellularLocation>
    <subcellularLocation>
        <location evidence="2">Virion</location>
    </subcellularLocation>
</comment>
<name>Q8QS23_9BETA</name>
<dbReference type="OrthoDB" id="20832at10239"/>
<evidence type="ECO:0000256" key="4">
    <source>
        <dbReference type="SAM" id="MobiDB-lite"/>
    </source>
</evidence>
<gene>
    <name evidence="5" type="primary">UL76</name>
    <name evidence="5" type="ORF">CCMVgp067</name>
</gene>
<keyword evidence="3" id="KW-0426">Late protein</keyword>
<feature type="compositionally biased region" description="Low complexity" evidence="4">
    <location>
        <begin position="285"/>
        <end position="296"/>
    </location>
</feature>
<keyword evidence="7" id="KW-1185">Reference proteome</keyword>